<accession>A0ABQ5Z4W3</accession>
<feature type="domain" description="PDZ" evidence="1">
    <location>
        <begin position="24"/>
        <end position="112"/>
    </location>
</feature>
<sequence length="122" mass="12899">MTLSLAMALLAIQGARLRAAEREEAALLRFDRMIGATVQPVTGDLAQAAGLPAGSTGLFVTSLASPGPRASGLRVGDVIERINEDDVANLSDVRALLSHRPGRLDLELQRAGRDLVTTVDIR</sequence>
<organism evidence="2 3">
    <name type="scientific">Sphingomonas astaxanthinifaciens DSM 22298</name>
    <dbReference type="NCBI Taxonomy" id="1123267"/>
    <lineage>
        <taxon>Bacteria</taxon>
        <taxon>Pseudomonadati</taxon>
        <taxon>Pseudomonadota</taxon>
        <taxon>Alphaproteobacteria</taxon>
        <taxon>Sphingomonadales</taxon>
        <taxon>Sphingomonadaceae</taxon>
        <taxon>Sphingomonas</taxon>
    </lineage>
</organism>
<proteinExistence type="predicted"/>
<gene>
    <name evidence="2" type="ORF">GCM10007925_15430</name>
</gene>
<comment type="caution">
    <text evidence="2">The sequence shown here is derived from an EMBL/GenBank/DDBJ whole genome shotgun (WGS) entry which is preliminary data.</text>
</comment>
<dbReference type="EMBL" id="BSOO01000014">
    <property type="protein sequence ID" value="GLR47830.1"/>
    <property type="molecule type" value="Genomic_DNA"/>
</dbReference>
<dbReference type="Gene3D" id="2.30.42.10">
    <property type="match status" value="1"/>
</dbReference>
<evidence type="ECO:0000259" key="1">
    <source>
        <dbReference type="PROSITE" id="PS50106"/>
    </source>
</evidence>
<reference evidence="3" key="1">
    <citation type="journal article" date="2019" name="Int. J. Syst. Evol. Microbiol.">
        <title>The Global Catalogue of Microorganisms (GCM) 10K type strain sequencing project: providing services to taxonomists for standard genome sequencing and annotation.</title>
        <authorList>
            <consortium name="The Broad Institute Genomics Platform"/>
            <consortium name="The Broad Institute Genome Sequencing Center for Infectious Disease"/>
            <person name="Wu L."/>
            <person name="Ma J."/>
        </authorList>
    </citation>
    <scope>NUCLEOTIDE SEQUENCE [LARGE SCALE GENOMIC DNA]</scope>
    <source>
        <strain evidence="3">NBRC 102146</strain>
    </source>
</reference>
<evidence type="ECO:0000313" key="2">
    <source>
        <dbReference type="EMBL" id="GLR47830.1"/>
    </source>
</evidence>
<name>A0ABQ5Z4W3_9SPHN</name>
<dbReference type="InterPro" id="IPR036034">
    <property type="entry name" value="PDZ_sf"/>
</dbReference>
<evidence type="ECO:0000313" key="3">
    <source>
        <dbReference type="Proteomes" id="UP001156703"/>
    </source>
</evidence>
<dbReference type="Proteomes" id="UP001156703">
    <property type="component" value="Unassembled WGS sequence"/>
</dbReference>
<protein>
    <recommendedName>
        <fullName evidence="1">PDZ domain-containing protein</fullName>
    </recommendedName>
</protein>
<dbReference type="Pfam" id="PF13180">
    <property type="entry name" value="PDZ_2"/>
    <property type="match status" value="1"/>
</dbReference>
<keyword evidence="3" id="KW-1185">Reference proteome</keyword>
<dbReference type="PROSITE" id="PS50106">
    <property type="entry name" value="PDZ"/>
    <property type="match status" value="1"/>
</dbReference>
<dbReference type="InterPro" id="IPR001478">
    <property type="entry name" value="PDZ"/>
</dbReference>
<dbReference type="SUPFAM" id="SSF50156">
    <property type="entry name" value="PDZ domain-like"/>
    <property type="match status" value="1"/>
</dbReference>
<dbReference type="SMART" id="SM00228">
    <property type="entry name" value="PDZ"/>
    <property type="match status" value="1"/>
</dbReference>